<reference evidence="3" key="1">
    <citation type="submission" date="2019-04" db="EMBL/GenBank/DDBJ databases">
        <authorList>
            <person name="Melise S."/>
            <person name="Noan J."/>
            <person name="Okalmin O."/>
        </authorList>
    </citation>
    <scope>NUCLEOTIDE SEQUENCE</scope>
    <source>
        <strain evidence="3">FN9</strain>
    </source>
</reference>
<evidence type="ECO:0000313" key="3">
    <source>
        <dbReference type="EMBL" id="VIO52086.1"/>
    </source>
</evidence>
<feature type="compositionally biased region" description="Basic and acidic residues" evidence="1">
    <location>
        <begin position="150"/>
        <end position="164"/>
    </location>
</feature>
<dbReference type="SUPFAM" id="SSF52540">
    <property type="entry name" value="P-loop containing nucleoside triphosphate hydrolases"/>
    <property type="match status" value="1"/>
</dbReference>
<dbReference type="EMBL" id="CAJPIJ010000077">
    <property type="protein sequence ID" value="CAG1968818.1"/>
    <property type="molecule type" value="Genomic_DNA"/>
</dbReference>
<dbReference type="Gene3D" id="3.40.50.300">
    <property type="entry name" value="P-loop containing nucleotide triphosphate hydrolases"/>
    <property type="match status" value="1"/>
</dbReference>
<dbReference type="EMBL" id="CAAKMV010000020">
    <property type="protein sequence ID" value="VIO52086.1"/>
    <property type="molecule type" value="Genomic_DNA"/>
</dbReference>
<gene>
    <name evidence="3" type="ORF">FUG_LOCUS18490</name>
    <name evidence="2" type="ORF">MDCFG202_LOCUS63443</name>
</gene>
<organism evidence="3">
    <name type="scientific">Gibberella zeae</name>
    <name type="common">Wheat head blight fungus</name>
    <name type="synonym">Fusarium graminearum</name>
    <dbReference type="NCBI Taxonomy" id="5518"/>
    <lineage>
        <taxon>Eukaryota</taxon>
        <taxon>Fungi</taxon>
        <taxon>Dikarya</taxon>
        <taxon>Ascomycota</taxon>
        <taxon>Pezizomycotina</taxon>
        <taxon>Sordariomycetes</taxon>
        <taxon>Hypocreomycetidae</taxon>
        <taxon>Hypocreales</taxon>
        <taxon>Nectriaceae</taxon>
        <taxon>Fusarium</taxon>
    </lineage>
</organism>
<dbReference type="InterPro" id="IPR038718">
    <property type="entry name" value="SNF2-like_sf"/>
</dbReference>
<reference evidence="2" key="2">
    <citation type="submission" date="2021-03" db="EMBL/GenBank/DDBJ databases">
        <authorList>
            <person name="Alouane T."/>
            <person name="Langin T."/>
            <person name="Bonhomme L."/>
        </authorList>
    </citation>
    <scope>NUCLEOTIDE SEQUENCE</scope>
    <source>
        <strain evidence="2">MDC_Fg202</strain>
    </source>
</reference>
<proteinExistence type="predicted"/>
<accession>A0A4E9DM03</accession>
<dbReference type="Proteomes" id="UP000746612">
    <property type="component" value="Unassembled WGS sequence"/>
</dbReference>
<feature type="region of interest" description="Disordered" evidence="1">
    <location>
        <begin position="137"/>
        <end position="192"/>
    </location>
</feature>
<evidence type="ECO:0000256" key="1">
    <source>
        <dbReference type="SAM" id="MobiDB-lite"/>
    </source>
</evidence>
<feature type="compositionally biased region" description="Acidic residues" evidence="1">
    <location>
        <begin position="171"/>
        <end position="180"/>
    </location>
</feature>
<evidence type="ECO:0000313" key="2">
    <source>
        <dbReference type="EMBL" id="CAG1968818.1"/>
    </source>
</evidence>
<dbReference type="AlphaFoldDB" id="A0A4E9DM03"/>
<dbReference type="Gene3D" id="3.40.50.10810">
    <property type="entry name" value="Tandem AAA-ATPase domain"/>
    <property type="match status" value="1"/>
</dbReference>
<evidence type="ECO:0008006" key="4">
    <source>
        <dbReference type="Google" id="ProtNLM"/>
    </source>
</evidence>
<name>A0A4E9DM03_GIBZA</name>
<dbReference type="InterPro" id="IPR027417">
    <property type="entry name" value="P-loop_NTPase"/>
</dbReference>
<sequence length="897" mass="100155">MEIGLLDDFEFTLASDHHPEGVILHTLGRFRKWESVVQQRQPARSIPKICYYDFDLLTTTATSELGHSTHGFAFEVTTPQLGTRKFDIKDAACFSSFLAGIKSEVATGKLNLGSPDLKAVLVPLDARVHLISDADNDASVEEQADGSGVDMRETGDSDAAKAQRSDPIIINDDDEEDDDEPRYTQIPPTSHDFQIVINDDDDDETAQQPIVREQDGILGHLRQQNLIKGEDVQAMAWTFNLGEPSEVTMETYWQVPARHLTKDETHRGDRCPFTRRLTIQCYCEKDSILEVLHRKIPTSYSFAVVPRSICSVWLTEYCKFVKDAFDGQDFPFYGQPVVHAYAWDNNQCFTALGSSPAATFHSFETILTMPKGTRSNPAIVRKWPFGGICMYDELVAQLSGSSEPQLSDRRPSLTLDQSISLIIISRQKLSRDVGGTGSNQTEIWIKEAGRKKTAQKVNVINGFPFDPSMIICDEAHTYKNPTSNIHRAMRGYFDRAGRDNSVRSPFAVFLSATPATVDPTDLASALRLIDRDPIRRGKTVKALETAKKRSSSTGSEDFVAAMAEACRCIETLMISRAGGSPMLEGGQRIPEPHPHPVLIERKFDTPQGVRQAVDEIVKKVRDEMKQRGLRIEPSSISEKMVTLRYADIMWKVGPVPGLQAVLEARSDFPYKDGSVERDVRMYDDPVQRQQSAYLQNLDTLTKDDGMFPEMAAIVRAASRGEILHRPDIVKADINPIHVVLFTQYPCNVAAAYVYLKENCSDVAEVACLLSDKTPTARAAELERLRAISTGRRVDEGGKSIIIITTFQLGGFGLNDFVFCNLMVQLGEPQTQASLIQAMGRIARRGQEKPTFRIHLLREGSESQELLRIRNENRVAVCGDRLKEMRLFDGLDLIIAST</sequence>
<protein>
    <recommendedName>
        <fullName evidence="4">Helicase C-terminal domain-containing protein</fullName>
    </recommendedName>
</protein>